<dbReference type="Proteomes" id="UP000236161">
    <property type="component" value="Unassembled WGS sequence"/>
</dbReference>
<protein>
    <submittedName>
        <fullName evidence="1">Uncharacterized protein</fullName>
    </submittedName>
</protein>
<dbReference type="OrthoDB" id="1677216at2759"/>
<sequence>MEGDEAETKEMKTEEECSSPQGEDLEFVSCLLQPPMAHHDADYVARRRLLLHCKASSLLDRKDWRCNNRSYVAYRSFIRRPRNWESQTMTSQLSTPSNRLVSSSIIDPPTFSMSSLVPLQSSFLLHPYVDDQLSNARRQCNWRTLAARGVISRQSCVRSMPACRLRVLGTTLRPSRACGGLLTHKPRCIAMPSTCNSFLQAVHLLGLCSYVWSPVVARGVLERNK</sequence>
<dbReference type="AlphaFoldDB" id="A0A2I0BCK3"/>
<name>A0A2I0BCK3_9ASPA</name>
<accession>A0A2I0BCK3</accession>
<dbReference type="STRING" id="1088818.A0A2I0BCK3"/>
<organism evidence="1 2">
    <name type="scientific">Apostasia shenzhenica</name>
    <dbReference type="NCBI Taxonomy" id="1088818"/>
    <lineage>
        <taxon>Eukaryota</taxon>
        <taxon>Viridiplantae</taxon>
        <taxon>Streptophyta</taxon>
        <taxon>Embryophyta</taxon>
        <taxon>Tracheophyta</taxon>
        <taxon>Spermatophyta</taxon>
        <taxon>Magnoliopsida</taxon>
        <taxon>Liliopsida</taxon>
        <taxon>Asparagales</taxon>
        <taxon>Orchidaceae</taxon>
        <taxon>Apostasioideae</taxon>
        <taxon>Apostasia</taxon>
    </lineage>
</organism>
<gene>
    <name evidence="1" type="ORF">AXF42_Ash005865</name>
</gene>
<keyword evidence="2" id="KW-1185">Reference proteome</keyword>
<dbReference type="EMBL" id="KZ451895">
    <property type="protein sequence ID" value="PKA65531.1"/>
    <property type="molecule type" value="Genomic_DNA"/>
</dbReference>
<reference evidence="1 2" key="1">
    <citation type="journal article" date="2017" name="Nature">
        <title>The Apostasia genome and the evolution of orchids.</title>
        <authorList>
            <person name="Zhang G.Q."/>
            <person name="Liu K.W."/>
            <person name="Li Z."/>
            <person name="Lohaus R."/>
            <person name="Hsiao Y.Y."/>
            <person name="Niu S.C."/>
            <person name="Wang J.Y."/>
            <person name="Lin Y.C."/>
            <person name="Xu Q."/>
            <person name="Chen L.J."/>
            <person name="Yoshida K."/>
            <person name="Fujiwara S."/>
            <person name="Wang Z.W."/>
            <person name="Zhang Y.Q."/>
            <person name="Mitsuda N."/>
            <person name="Wang M."/>
            <person name="Liu G.H."/>
            <person name="Pecoraro L."/>
            <person name="Huang H.X."/>
            <person name="Xiao X.J."/>
            <person name="Lin M."/>
            <person name="Wu X.Y."/>
            <person name="Wu W.L."/>
            <person name="Chen Y.Y."/>
            <person name="Chang S.B."/>
            <person name="Sakamoto S."/>
            <person name="Ohme-Takagi M."/>
            <person name="Yagi M."/>
            <person name="Zeng S.J."/>
            <person name="Shen C.Y."/>
            <person name="Yeh C.M."/>
            <person name="Luo Y.B."/>
            <person name="Tsai W.C."/>
            <person name="Van de Peer Y."/>
            <person name="Liu Z.J."/>
        </authorList>
    </citation>
    <scope>NUCLEOTIDE SEQUENCE [LARGE SCALE GENOMIC DNA]</scope>
    <source>
        <strain evidence="2">cv. Shenzhen</strain>
        <tissue evidence="1">Stem</tissue>
    </source>
</reference>
<proteinExistence type="predicted"/>
<evidence type="ECO:0000313" key="1">
    <source>
        <dbReference type="EMBL" id="PKA65531.1"/>
    </source>
</evidence>
<evidence type="ECO:0000313" key="2">
    <source>
        <dbReference type="Proteomes" id="UP000236161"/>
    </source>
</evidence>